<evidence type="ECO:0000313" key="4">
    <source>
        <dbReference type="Proteomes" id="UP000192491"/>
    </source>
</evidence>
<gene>
    <name evidence="3" type="ORF">BWK73_27060</name>
</gene>
<feature type="coiled-coil region" evidence="1">
    <location>
        <begin position="32"/>
        <end position="76"/>
    </location>
</feature>
<dbReference type="Proteomes" id="UP000192491">
    <property type="component" value="Unassembled WGS sequence"/>
</dbReference>
<sequence length="89" mass="10088">MLTKINHYFIRICGICLLCGVAQLSYAQEISNDRLQADLQQILQELQRIEQENARLEQAIQEALEANQALDAEIEKIRPEVASLPLPAQ</sequence>
<evidence type="ECO:0000256" key="1">
    <source>
        <dbReference type="SAM" id="Coils"/>
    </source>
</evidence>
<evidence type="ECO:0000313" key="3">
    <source>
        <dbReference type="EMBL" id="OQX07832.1"/>
    </source>
</evidence>
<protein>
    <recommendedName>
        <fullName evidence="5">YbgF trimerisation domain-containing protein</fullName>
    </recommendedName>
</protein>
<proteinExistence type="predicted"/>
<name>A0A1Y1QKH0_9GAMM</name>
<dbReference type="AlphaFoldDB" id="A0A1Y1QKH0"/>
<dbReference type="EMBL" id="MTEJ01000195">
    <property type="protein sequence ID" value="OQX07832.1"/>
    <property type="molecule type" value="Genomic_DNA"/>
</dbReference>
<reference evidence="3 4" key="1">
    <citation type="submission" date="2017-01" db="EMBL/GenBank/DDBJ databases">
        <title>Novel large sulfur bacteria in the metagenomes of groundwater-fed chemosynthetic microbial mats in the Lake Huron basin.</title>
        <authorList>
            <person name="Sharrar A.M."/>
            <person name="Flood B.E."/>
            <person name="Bailey J.V."/>
            <person name="Jones D.S."/>
            <person name="Biddanda B."/>
            <person name="Ruberg S.A."/>
            <person name="Marcus D.N."/>
            <person name="Dick G.J."/>
        </authorList>
    </citation>
    <scope>NUCLEOTIDE SEQUENCE [LARGE SCALE GENOMIC DNA]</scope>
    <source>
        <strain evidence="3">A8</strain>
    </source>
</reference>
<organism evidence="3 4">
    <name type="scientific">Thiothrix lacustris</name>
    <dbReference type="NCBI Taxonomy" id="525917"/>
    <lineage>
        <taxon>Bacteria</taxon>
        <taxon>Pseudomonadati</taxon>
        <taxon>Pseudomonadota</taxon>
        <taxon>Gammaproteobacteria</taxon>
        <taxon>Thiotrichales</taxon>
        <taxon>Thiotrichaceae</taxon>
        <taxon>Thiothrix</taxon>
    </lineage>
</organism>
<feature type="signal peptide" evidence="2">
    <location>
        <begin position="1"/>
        <end position="27"/>
    </location>
</feature>
<keyword evidence="1" id="KW-0175">Coiled coil</keyword>
<evidence type="ECO:0000256" key="2">
    <source>
        <dbReference type="SAM" id="SignalP"/>
    </source>
</evidence>
<accession>A0A1Y1QKH0</accession>
<feature type="chain" id="PRO_5012801816" description="YbgF trimerisation domain-containing protein" evidence="2">
    <location>
        <begin position="28"/>
        <end position="89"/>
    </location>
</feature>
<comment type="caution">
    <text evidence="3">The sequence shown here is derived from an EMBL/GenBank/DDBJ whole genome shotgun (WGS) entry which is preliminary data.</text>
</comment>
<keyword evidence="2" id="KW-0732">Signal</keyword>
<evidence type="ECO:0008006" key="5">
    <source>
        <dbReference type="Google" id="ProtNLM"/>
    </source>
</evidence>